<evidence type="ECO:0000259" key="1">
    <source>
        <dbReference type="PROSITE" id="PS50983"/>
    </source>
</evidence>
<reference evidence="2 3" key="1">
    <citation type="submission" date="2023-09" db="EMBL/GenBank/DDBJ databases">
        <title>Whole genome shotgun sequencing (WGS) of Bosea sp. ZW T0_25, isolated from stored onions (Allium cepa).</title>
        <authorList>
            <person name="Stoll D.A."/>
            <person name="Huch M."/>
        </authorList>
    </citation>
    <scope>NUCLEOTIDE SEQUENCE [LARGE SCALE GENOMIC DNA]</scope>
    <source>
        <strain evidence="2 3">ZW T0_25</strain>
    </source>
</reference>
<dbReference type="EMBL" id="JAWDID010000013">
    <property type="protein sequence ID" value="MDU0340406.1"/>
    <property type="molecule type" value="Genomic_DNA"/>
</dbReference>
<gene>
    <name evidence="2" type="ORF">RKE40_10955</name>
</gene>
<dbReference type="Pfam" id="PF01497">
    <property type="entry name" value="Peripla_BP_2"/>
    <property type="match status" value="1"/>
</dbReference>
<dbReference type="Gene3D" id="3.40.50.1980">
    <property type="entry name" value="Nitrogenase molybdenum iron protein domain"/>
    <property type="match status" value="2"/>
</dbReference>
<dbReference type="PANTHER" id="PTHR30535">
    <property type="entry name" value="VITAMIN B12-BINDING PROTEIN"/>
    <property type="match status" value="1"/>
</dbReference>
<dbReference type="PANTHER" id="PTHR30535:SF4">
    <property type="entry name" value="HEMIN-BINDING PERIPLASMIC PROTEIN HMUT"/>
    <property type="match status" value="1"/>
</dbReference>
<evidence type="ECO:0000313" key="3">
    <source>
        <dbReference type="Proteomes" id="UP001254257"/>
    </source>
</evidence>
<dbReference type="InterPro" id="IPR002491">
    <property type="entry name" value="ABC_transptr_periplasmic_BD"/>
</dbReference>
<dbReference type="Proteomes" id="UP001254257">
    <property type="component" value="Unassembled WGS sequence"/>
</dbReference>
<accession>A0ABU3S6R8</accession>
<protein>
    <submittedName>
        <fullName evidence="2">ABC transporter substrate-binding protein</fullName>
    </submittedName>
</protein>
<evidence type="ECO:0000313" key="2">
    <source>
        <dbReference type="EMBL" id="MDU0340406.1"/>
    </source>
</evidence>
<sequence>MQYMPSPATAPLAGIKAKRLGRELAAAIGLTFLAASGPGSSEAWSSRMAQTAFGFVASAQAQTTQRIVAVGGVVTEVLYALGLQDSIVGVDTTSLWPPEALKEKKNVGYVRALSAEGVLSLKPSLVIAVEGAGPPDAMALVREAGLSMAPVPEALTPEAVVSKIEIIGKAAGAAEPARQLAAGVKARFAELDKLRAGLPGKKRVLFVLSLQNGRTMVGGRNSTADAIIALAGGVNAAEAVEGFKPMTDEAIITAAPDYVLMMRHSAAPSQTPEELFALPAFSQTPAAKTKGLIRMDGLYLLGFGPRTPDAARDLMAALYPEAKIAQLPGAK</sequence>
<dbReference type="SUPFAM" id="SSF53807">
    <property type="entry name" value="Helical backbone' metal receptor"/>
    <property type="match status" value="1"/>
</dbReference>
<keyword evidence="3" id="KW-1185">Reference proteome</keyword>
<proteinExistence type="predicted"/>
<dbReference type="RefSeq" id="WP_316018277.1">
    <property type="nucleotide sequence ID" value="NZ_JAWDID010000013.1"/>
</dbReference>
<dbReference type="InterPro" id="IPR050902">
    <property type="entry name" value="ABC_Transporter_SBP"/>
</dbReference>
<dbReference type="PROSITE" id="PS50983">
    <property type="entry name" value="FE_B12_PBP"/>
    <property type="match status" value="1"/>
</dbReference>
<comment type="caution">
    <text evidence="2">The sequence shown here is derived from an EMBL/GenBank/DDBJ whole genome shotgun (WGS) entry which is preliminary data.</text>
</comment>
<name>A0ABU3S6R8_9HYPH</name>
<feature type="domain" description="Fe/B12 periplasmic-binding" evidence="1">
    <location>
        <begin position="66"/>
        <end position="322"/>
    </location>
</feature>
<organism evidence="2 3">
    <name type="scientific">Bosea rubneri</name>
    <dbReference type="NCBI Taxonomy" id="3075434"/>
    <lineage>
        <taxon>Bacteria</taxon>
        <taxon>Pseudomonadati</taxon>
        <taxon>Pseudomonadota</taxon>
        <taxon>Alphaproteobacteria</taxon>
        <taxon>Hyphomicrobiales</taxon>
        <taxon>Boseaceae</taxon>
        <taxon>Bosea</taxon>
    </lineage>
</organism>